<dbReference type="InterPro" id="IPR011333">
    <property type="entry name" value="SKP1/BTB/POZ_sf"/>
</dbReference>
<name>G0MUW9_CAEBE</name>
<dbReference type="SMART" id="SM00225">
    <property type="entry name" value="BTB"/>
    <property type="match status" value="1"/>
</dbReference>
<protein>
    <recommendedName>
        <fullName evidence="2">BTB domain-containing protein</fullName>
    </recommendedName>
</protein>
<dbReference type="PANTHER" id="PTHR22743">
    <property type="entry name" value="MEPRIN/TRAF-LIKE MATH FAMILY-C.ELEGANS"/>
    <property type="match status" value="1"/>
</dbReference>
<dbReference type="STRING" id="135651.G0MUW9"/>
<dbReference type="SUPFAM" id="SSF54695">
    <property type="entry name" value="POZ domain"/>
    <property type="match status" value="1"/>
</dbReference>
<dbReference type="PANTHER" id="PTHR22743:SF165">
    <property type="entry name" value="BTB AND MATH DOMAIN CONTAINING-RELATED"/>
    <property type="match status" value="1"/>
</dbReference>
<dbReference type="AlphaFoldDB" id="G0MUW9"/>
<gene>
    <name evidence="3" type="ORF">CAEBREN_20321</name>
</gene>
<reference evidence="4" key="1">
    <citation type="submission" date="2011-07" db="EMBL/GenBank/DDBJ databases">
        <authorList>
            <consortium name="Caenorhabditis brenneri Sequencing and Analysis Consortium"/>
            <person name="Wilson R.K."/>
        </authorList>
    </citation>
    <scope>NUCLEOTIDE SEQUENCE [LARGE SCALE GENOMIC DNA]</scope>
    <source>
        <strain evidence="4">PB2801</strain>
    </source>
</reference>
<dbReference type="InterPro" id="IPR052664">
    <property type="entry name" value="BTB-MATH_domain_protein"/>
</dbReference>
<dbReference type="PROSITE" id="PS50097">
    <property type="entry name" value="BTB"/>
    <property type="match status" value="1"/>
</dbReference>
<feature type="domain" description="BTB" evidence="2">
    <location>
        <begin position="32"/>
        <end position="93"/>
    </location>
</feature>
<evidence type="ECO:0000259" key="2">
    <source>
        <dbReference type="PROSITE" id="PS50097"/>
    </source>
</evidence>
<dbReference type="HOGENOM" id="CLU_036654_1_0_1"/>
<dbReference type="EMBL" id="GL379813">
    <property type="protein sequence ID" value="EGT44421.1"/>
    <property type="molecule type" value="Genomic_DNA"/>
</dbReference>
<organism evidence="4">
    <name type="scientific">Caenorhabditis brenneri</name>
    <name type="common">Nematode worm</name>
    <dbReference type="NCBI Taxonomy" id="135651"/>
    <lineage>
        <taxon>Eukaryota</taxon>
        <taxon>Metazoa</taxon>
        <taxon>Ecdysozoa</taxon>
        <taxon>Nematoda</taxon>
        <taxon>Chromadorea</taxon>
        <taxon>Rhabditida</taxon>
        <taxon>Rhabditina</taxon>
        <taxon>Rhabditomorpha</taxon>
        <taxon>Rhabditoidea</taxon>
        <taxon>Rhabditidae</taxon>
        <taxon>Peloderinae</taxon>
        <taxon>Caenorhabditis</taxon>
    </lineage>
</organism>
<proteinExistence type="predicted"/>
<dbReference type="Proteomes" id="UP000008068">
    <property type="component" value="Unassembled WGS sequence"/>
</dbReference>
<dbReference type="Pfam" id="PF00651">
    <property type="entry name" value="BTB"/>
    <property type="match status" value="1"/>
</dbReference>
<evidence type="ECO:0000313" key="3">
    <source>
        <dbReference type="EMBL" id="EGT44421.1"/>
    </source>
</evidence>
<evidence type="ECO:0000256" key="1">
    <source>
        <dbReference type="SAM" id="MobiDB-lite"/>
    </source>
</evidence>
<dbReference type="Gene3D" id="3.30.710.10">
    <property type="entry name" value="Potassium Channel Kv1.1, Chain A"/>
    <property type="match status" value="1"/>
</dbReference>
<keyword evidence="4" id="KW-1185">Reference proteome</keyword>
<accession>G0MUW9</accession>
<dbReference type="InParanoid" id="G0MUW9"/>
<sequence length="257" mass="29729">MLNLERRLDEDVVTKDDGTRRMKFDNPDPALHDVVLVVEGRKFYCSKIPLAKHSPFFYNLFFADGEKRNLTGEYEIKDPSTQKNFCSFLETCYGINAITDANVFGVLTLAKLWEAPIVEDRCWDWLVGSKSQMTDKKKFQIALKCDWEKLKLHVLSKAYTPEQLDSIVPHRLEDLDHHTMTMILEKSLKIGGIWPPRPERQASPPPHLFEAEVVQRQRLMGQHRFDQMERGIPLRDDESNSEFSTDDEGGPEDDSDD</sequence>
<feature type="region of interest" description="Disordered" evidence="1">
    <location>
        <begin position="220"/>
        <end position="257"/>
    </location>
</feature>
<evidence type="ECO:0000313" key="4">
    <source>
        <dbReference type="Proteomes" id="UP000008068"/>
    </source>
</evidence>
<feature type="compositionally biased region" description="Basic and acidic residues" evidence="1">
    <location>
        <begin position="223"/>
        <end position="238"/>
    </location>
</feature>
<dbReference type="CDD" id="cd18186">
    <property type="entry name" value="BTB_POZ_ZBTB_KLHL-like"/>
    <property type="match status" value="1"/>
</dbReference>
<feature type="compositionally biased region" description="Acidic residues" evidence="1">
    <location>
        <begin position="244"/>
        <end position="257"/>
    </location>
</feature>
<dbReference type="InterPro" id="IPR000210">
    <property type="entry name" value="BTB/POZ_dom"/>
</dbReference>